<organism evidence="2 3">
    <name type="scientific">Sorangium cellulosum</name>
    <name type="common">Polyangium cellulosum</name>
    <dbReference type="NCBI Taxonomy" id="56"/>
    <lineage>
        <taxon>Bacteria</taxon>
        <taxon>Pseudomonadati</taxon>
        <taxon>Myxococcota</taxon>
        <taxon>Polyangia</taxon>
        <taxon>Polyangiales</taxon>
        <taxon>Polyangiaceae</taxon>
        <taxon>Sorangium</taxon>
    </lineage>
</organism>
<feature type="compositionally biased region" description="Low complexity" evidence="1">
    <location>
        <begin position="255"/>
        <end position="268"/>
    </location>
</feature>
<protein>
    <submittedName>
        <fullName evidence="2">Uncharacterized protein</fullName>
    </submittedName>
</protein>
<feature type="region of interest" description="Disordered" evidence="1">
    <location>
        <begin position="212"/>
        <end position="311"/>
    </location>
</feature>
<evidence type="ECO:0000256" key="1">
    <source>
        <dbReference type="SAM" id="MobiDB-lite"/>
    </source>
</evidence>
<proteinExistence type="predicted"/>
<evidence type="ECO:0000313" key="2">
    <source>
        <dbReference type="EMBL" id="AUX28085.1"/>
    </source>
</evidence>
<name>A0A4P2QE75_SORCE</name>
<feature type="compositionally biased region" description="Basic residues" evidence="1">
    <location>
        <begin position="227"/>
        <end position="236"/>
    </location>
</feature>
<dbReference type="EMBL" id="CP012672">
    <property type="protein sequence ID" value="AUX28085.1"/>
    <property type="molecule type" value="Genomic_DNA"/>
</dbReference>
<feature type="compositionally biased region" description="Basic and acidic residues" evidence="1">
    <location>
        <begin position="241"/>
        <end position="253"/>
    </location>
</feature>
<dbReference type="Proteomes" id="UP000295497">
    <property type="component" value="Chromosome"/>
</dbReference>
<dbReference type="AlphaFoldDB" id="A0A4P2QE75"/>
<evidence type="ECO:0000313" key="3">
    <source>
        <dbReference type="Proteomes" id="UP000295497"/>
    </source>
</evidence>
<accession>A0A4P2QE75</accession>
<sequence length="344" mass="36643">MRPVLFCRAGAFSFVAAAFRGAAAFFGFSALLFLAAVDFVVVARARGLDALFVFVAHLPSVRDYPGVQPWEEGPRHRAAARVSRVAGSGGSDQGYGPGPLRDRSGLISRSALPLAGMSAAVNHANDHDRVAQNPVEDRVGEPFDEYAPEISVQRRVRERCVPDALDSVVQLSSEDGAEPRPLLLVPVKGLEGFGASFGEEDDDAAHDPRVVISARTSSQGTPMGPSRSRRSRRRSSSARSSELRGRSSEERLRQRSSIRSSFSSAVSLDRSSAGLPMGGSCTSGADGASTREPGRGRRWPPAASRGLAPERWREELARIAGSEGGFSSAETGATRLLLEARVVS</sequence>
<reference evidence="2 3" key="1">
    <citation type="submission" date="2015-09" db="EMBL/GenBank/DDBJ databases">
        <title>Sorangium comparison.</title>
        <authorList>
            <person name="Zaburannyi N."/>
            <person name="Bunk B."/>
            <person name="Overmann J."/>
            <person name="Mueller R."/>
        </authorList>
    </citation>
    <scope>NUCLEOTIDE SEQUENCE [LARGE SCALE GENOMIC DNA]</scope>
    <source>
        <strain evidence="2 3">So ce836</strain>
    </source>
</reference>
<gene>
    <name evidence="2" type="ORF">SOCE836_001530</name>
</gene>